<dbReference type="Proteomes" id="UP000656042">
    <property type="component" value="Unassembled WGS sequence"/>
</dbReference>
<dbReference type="GO" id="GO:0003677">
    <property type="term" value="F:DNA binding"/>
    <property type="evidence" value="ECO:0007669"/>
    <property type="project" value="UniProtKB-KW"/>
</dbReference>
<dbReference type="GO" id="GO:0016746">
    <property type="term" value="F:acyltransferase activity"/>
    <property type="evidence" value="ECO:0007669"/>
    <property type="project" value="InterPro"/>
</dbReference>
<feature type="region of interest" description="Disordered" evidence="2">
    <location>
        <begin position="120"/>
        <end position="185"/>
    </location>
</feature>
<protein>
    <recommendedName>
        <fullName evidence="3">Lsr2 DNA-binding domain-containing protein</fullName>
    </recommendedName>
</protein>
<feature type="compositionally biased region" description="Basic and acidic residues" evidence="2">
    <location>
        <begin position="163"/>
        <end position="185"/>
    </location>
</feature>
<dbReference type="RefSeq" id="WP_229715776.1">
    <property type="nucleotide sequence ID" value="NZ_BMMX01000008.1"/>
</dbReference>
<reference evidence="4" key="1">
    <citation type="journal article" date="2014" name="Int. J. Syst. Evol. Microbiol.">
        <title>Complete genome sequence of Corynebacterium casei LMG S-19264T (=DSM 44701T), isolated from a smear-ripened cheese.</title>
        <authorList>
            <consortium name="US DOE Joint Genome Institute (JGI-PGF)"/>
            <person name="Walter F."/>
            <person name="Albersmeier A."/>
            <person name="Kalinowski J."/>
            <person name="Ruckert C."/>
        </authorList>
    </citation>
    <scope>NUCLEOTIDE SEQUENCE</scope>
    <source>
        <strain evidence="4">CGMCC 4.7299</strain>
    </source>
</reference>
<reference evidence="4" key="2">
    <citation type="submission" date="2020-09" db="EMBL/GenBank/DDBJ databases">
        <authorList>
            <person name="Sun Q."/>
            <person name="Zhou Y."/>
        </authorList>
    </citation>
    <scope>NUCLEOTIDE SEQUENCE</scope>
    <source>
        <strain evidence="4">CGMCC 4.7299</strain>
    </source>
</reference>
<evidence type="ECO:0000256" key="1">
    <source>
        <dbReference type="ARBA" id="ARBA00023125"/>
    </source>
</evidence>
<keyword evidence="5" id="KW-1185">Reference proteome</keyword>
<dbReference type="InterPro" id="IPR055370">
    <property type="entry name" value="Lsr2_DNA-bd"/>
</dbReference>
<evidence type="ECO:0000313" key="4">
    <source>
        <dbReference type="EMBL" id="GGK89184.1"/>
    </source>
</evidence>
<sequence length="220" mass="23551">MSERQIMMAHRTGVIRSARGRATVRKGVTTAHSDHPIVTQHPQLWAPIGVDYATGSPELRPPDVFDSAVGAAGLAYVEQLRRLLAGLALLGLQPTDVGSDVAAATVDAALRALGVDPDTVETGADMRTLDEEPADPEPVDATTYADEPEPDLGGGDLQPMRVGVRDVDGDQEHEDEAHERADRNRQIRAWAADAGVEVSARGKIPAEVVEQYEQAHQATQ</sequence>
<dbReference type="InterPro" id="IPR036625">
    <property type="entry name" value="E3-bd_dom_sf"/>
</dbReference>
<name>A0A8J3C077_9ACTN</name>
<accession>A0A8J3C077</accession>
<feature type="domain" description="Lsr2 DNA-binding" evidence="3">
    <location>
        <begin position="180"/>
        <end position="215"/>
    </location>
</feature>
<organism evidence="4 5">
    <name type="scientific">Mangrovihabitans endophyticus</name>
    <dbReference type="NCBI Taxonomy" id="1751298"/>
    <lineage>
        <taxon>Bacteria</taxon>
        <taxon>Bacillati</taxon>
        <taxon>Actinomycetota</taxon>
        <taxon>Actinomycetes</taxon>
        <taxon>Micromonosporales</taxon>
        <taxon>Micromonosporaceae</taxon>
        <taxon>Mangrovihabitans</taxon>
    </lineage>
</organism>
<proteinExistence type="predicted"/>
<dbReference type="AlphaFoldDB" id="A0A8J3C077"/>
<evidence type="ECO:0000259" key="3">
    <source>
        <dbReference type="Pfam" id="PF23359"/>
    </source>
</evidence>
<keyword evidence="1" id="KW-0238">DNA-binding</keyword>
<dbReference type="Pfam" id="PF23359">
    <property type="entry name" value="Lsr2_DNA-bd"/>
    <property type="match status" value="1"/>
</dbReference>
<dbReference type="EMBL" id="BMMX01000008">
    <property type="protein sequence ID" value="GGK89184.1"/>
    <property type="molecule type" value="Genomic_DNA"/>
</dbReference>
<dbReference type="Gene3D" id="4.10.320.10">
    <property type="entry name" value="E3-binding domain"/>
    <property type="match status" value="1"/>
</dbReference>
<evidence type="ECO:0000313" key="5">
    <source>
        <dbReference type="Proteomes" id="UP000656042"/>
    </source>
</evidence>
<comment type="caution">
    <text evidence="4">The sequence shown here is derived from an EMBL/GenBank/DDBJ whole genome shotgun (WGS) entry which is preliminary data.</text>
</comment>
<gene>
    <name evidence="4" type="ORF">GCM10012284_24000</name>
</gene>
<evidence type="ECO:0000256" key="2">
    <source>
        <dbReference type="SAM" id="MobiDB-lite"/>
    </source>
</evidence>